<dbReference type="RefSeq" id="WP_259123550.1">
    <property type="nucleotide sequence ID" value="NZ_JANTZO010000005.1"/>
</dbReference>
<proteinExistence type="predicted"/>
<sequence length="173" mass="19388">MDNARRRWRGLFLGALLLTFGVAGAYGQGQRDAPVEPGQEFRAQIVEVTDGDTYLARRSDGKTATIRLFGVDAPETNQPYGIRAMKMARQYIGGRTVRITVEEIGAYGRAVARVRVDGGNLGPLLVQKGLGWWYREYAPNATELARLERQARNANRGLWSQGAPIPPWEWRDR</sequence>
<dbReference type="Proteomes" id="UP001155057">
    <property type="component" value="Unassembled WGS sequence"/>
</dbReference>
<keyword evidence="3" id="KW-0378">Hydrolase</keyword>
<evidence type="ECO:0000259" key="5">
    <source>
        <dbReference type="PROSITE" id="PS50830"/>
    </source>
</evidence>
<evidence type="ECO:0000256" key="3">
    <source>
        <dbReference type="ARBA" id="ARBA00022801"/>
    </source>
</evidence>
<dbReference type="SUPFAM" id="SSF50199">
    <property type="entry name" value="Staphylococcal nuclease"/>
    <property type="match status" value="1"/>
</dbReference>
<feature type="domain" description="TNase-like" evidence="5">
    <location>
        <begin position="39"/>
        <end position="161"/>
    </location>
</feature>
<protein>
    <submittedName>
        <fullName evidence="6">Endonuclease YncB(Thermonuclease family)</fullName>
    </submittedName>
</protein>
<dbReference type="PROSITE" id="PS50830">
    <property type="entry name" value="TNASE_3"/>
    <property type="match status" value="1"/>
</dbReference>
<dbReference type="PANTHER" id="PTHR12302:SF3">
    <property type="entry name" value="SERINE_THREONINE-PROTEIN KINASE 31"/>
    <property type="match status" value="1"/>
</dbReference>
<dbReference type="Pfam" id="PF00565">
    <property type="entry name" value="SNase"/>
    <property type="match status" value="1"/>
</dbReference>
<dbReference type="Gene3D" id="2.40.50.90">
    <property type="match status" value="1"/>
</dbReference>
<gene>
    <name evidence="6" type="ORF">GGP61_001347</name>
</gene>
<evidence type="ECO:0000313" key="7">
    <source>
        <dbReference type="Proteomes" id="UP001155057"/>
    </source>
</evidence>
<dbReference type="GO" id="GO:0004519">
    <property type="term" value="F:endonuclease activity"/>
    <property type="evidence" value="ECO:0007669"/>
    <property type="project" value="UniProtKB-KW"/>
</dbReference>
<organism evidence="6 7">
    <name type="scientific">Salinibacter ruber</name>
    <dbReference type="NCBI Taxonomy" id="146919"/>
    <lineage>
        <taxon>Bacteria</taxon>
        <taxon>Pseudomonadati</taxon>
        <taxon>Rhodothermota</taxon>
        <taxon>Rhodothermia</taxon>
        <taxon>Rhodothermales</taxon>
        <taxon>Salinibacteraceae</taxon>
        <taxon>Salinibacter</taxon>
    </lineage>
</organism>
<dbReference type="InterPro" id="IPR016071">
    <property type="entry name" value="Staphylococal_nuclease_OB-fold"/>
</dbReference>
<dbReference type="SMART" id="SM00318">
    <property type="entry name" value="SNc"/>
    <property type="match status" value="1"/>
</dbReference>
<accession>A0A9X2QCB3</accession>
<dbReference type="InterPro" id="IPR035437">
    <property type="entry name" value="SNase_OB-fold_sf"/>
</dbReference>
<comment type="caution">
    <text evidence="6">The sequence shown here is derived from an EMBL/GenBank/DDBJ whole genome shotgun (WGS) entry which is preliminary data.</text>
</comment>
<evidence type="ECO:0000256" key="2">
    <source>
        <dbReference type="ARBA" id="ARBA00022759"/>
    </source>
</evidence>
<name>A0A9X2QCB3_9BACT</name>
<evidence type="ECO:0000256" key="4">
    <source>
        <dbReference type="SAM" id="SignalP"/>
    </source>
</evidence>
<dbReference type="GO" id="GO:0016787">
    <property type="term" value="F:hydrolase activity"/>
    <property type="evidence" value="ECO:0007669"/>
    <property type="project" value="UniProtKB-KW"/>
</dbReference>
<evidence type="ECO:0000313" key="6">
    <source>
        <dbReference type="EMBL" id="MCS3709743.1"/>
    </source>
</evidence>
<keyword evidence="2 6" id="KW-0255">Endonuclease</keyword>
<keyword evidence="1" id="KW-0540">Nuclease</keyword>
<feature type="chain" id="PRO_5040963693" evidence="4">
    <location>
        <begin position="26"/>
        <end position="173"/>
    </location>
</feature>
<dbReference type="EMBL" id="JANUAE010000004">
    <property type="protein sequence ID" value="MCS3709743.1"/>
    <property type="molecule type" value="Genomic_DNA"/>
</dbReference>
<keyword evidence="4" id="KW-0732">Signal</keyword>
<dbReference type="PANTHER" id="PTHR12302">
    <property type="entry name" value="EBNA2 BINDING PROTEIN P100"/>
    <property type="match status" value="1"/>
</dbReference>
<reference evidence="6" key="1">
    <citation type="submission" date="2022-08" db="EMBL/GenBank/DDBJ databases">
        <title>Genomic Encyclopedia of Type Strains, Phase V (KMG-V): Genome sequencing to study the core and pangenomes of soil and plant-associated prokaryotes.</title>
        <authorList>
            <person name="Whitman W."/>
        </authorList>
    </citation>
    <scope>NUCLEOTIDE SEQUENCE</scope>
    <source>
        <strain evidence="6">SP3049</strain>
    </source>
</reference>
<dbReference type="AlphaFoldDB" id="A0A9X2QCB3"/>
<feature type="signal peptide" evidence="4">
    <location>
        <begin position="1"/>
        <end position="25"/>
    </location>
</feature>
<evidence type="ECO:0000256" key="1">
    <source>
        <dbReference type="ARBA" id="ARBA00022722"/>
    </source>
</evidence>